<dbReference type="Proteomes" id="UP000216013">
    <property type="component" value="Unassembled WGS sequence"/>
</dbReference>
<gene>
    <name evidence="2" type="ORF">CHH64_07390</name>
</gene>
<evidence type="ECO:0000313" key="3">
    <source>
        <dbReference type="Proteomes" id="UP000216013"/>
    </source>
</evidence>
<dbReference type="RefSeq" id="WP_095232942.1">
    <property type="nucleotide sequence ID" value="NZ_NPBD01000005.1"/>
</dbReference>
<accession>A0A268ABZ7</accession>
<feature type="compositionally biased region" description="Basic and acidic residues" evidence="1">
    <location>
        <begin position="144"/>
        <end position="155"/>
    </location>
</feature>
<sequence>MGIDPKKAIIAASVVSPLSGMLADVVVESYTKFRKRKETATAEELREDAEKETLEYRVTEEYAKVIQEIAIAKRIESAVEVEIEEFYDYSGEATAGFKKGKASSNLGLTGNGKKVQKRIYRFKGSLTEDTESTIEKLFKDAENLKENDKNEHGQEEQPNFIFVEKE</sequence>
<comment type="caution">
    <text evidence="2">The sequence shown here is derived from an EMBL/GenBank/DDBJ whole genome shotgun (WGS) entry which is preliminary data.</text>
</comment>
<feature type="region of interest" description="Disordered" evidence="1">
    <location>
        <begin position="144"/>
        <end position="166"/>
    </location>
</feature>
<evidence type="ECO:0000256" key="1">
    <source>
        <dbReference type="SAM" id="MobiDB-lite"/>
    </source>
</evidence>
<dbReference type="EMBL" id="NPBV01000008">
    <property type="protein sequence ID" value="PAD21642.1"/>
    <property type="molecule type" value="Genomic_DNA"/>
</dbReference>
<protein>
    <submittedName>
        <fullName evidence="2">Uncharacterized protein</fullName>
    </submittedName>
</protein>
<dbReference type="OrthoDB" id="2340053at2"/>
<proteinExistence type="predicted"/>
<dbReference type="AlphaFoldDB" id="A0A268ABZ7"/>
<evidence type="ECO:0000313" key="2">
    <source>
        <dbReference type="EMBL" id="PAD21642.1"/>
    </source>
</evidence>
<organism evidence="2 3">
    <name type="scientific">Terribacillus saccharophilus</name>
    <dbReference type="NCBI Taxonomy" id="361277"/>
    <lineage>
        <taxon>Bacteria</taxon>
        <taxon>Bacillati</taxon>
        <taxon>Bacillota</taxon>
        <taxon>Bacilli</taxon>
        <taxon>Bacillales</taxon>
        <taxon>Bacillaceae</taxon>
        <taxon>Terribacillus</taxon>
    </lineage>
</organism>
<name>A0A268ABZ7_9BACI</name>
<reference evidence="2 3" key="1">
    <citation type="submission" date="2017-07" db="EMBL/GenBank/DDBJ databases">
        <title>Isolation and whole genome analysis of endospore-forming bacteria from heroin.</title>
        <authorList>
            <person name="Kalinowski J."/>
            <person name="Ahrens B."/>
            <person name="Al-Dilaimi A."/>
            <person name="Winkler A."/>
            <person name="Wibberg D."/>
            <person name="Schleenbecker U."/>
            <person name="Ruckert C."/>
            <person name="Wolfel R."/>
            <person name="Grass G."/>
        </authorList>
    </citation>
    <scope>NUCLEOTIDE SEQUENCE [LARGE SCALE GENOMIC DNA]</scope>
    <source>
        <strain evidence="2 3">7528</strain>
    </source>
</reference>